<reference evidence="18" key="1">
    <citation type="submission" date="2023-09" db="EMBL/GenBank/DDBJ databases">
        <authorList>
            <person name="Zeng C."/>
        </authorList>
    </citation>
    <scope>NUCLEOTIDE SEQUENCE</scope>
    <source>
        <strain evidence="18">ZCY20-5</strain>
    </source>
</reference>
<evidence type="ECO:0000259" key="17">
    <source>
        <dbReference type="PROSITE" id="PS51194"/>
    </source>
</evidence>
<evidence type="ECO:0000256" key="9">
    <source>
        <dbReference type="ARBA" id="ARBA00023172"/>
    </source>
</evidence>
<evidence type="ECO:0000313" key="18">
    <source>
        <dbReference type="EMBL" id="WOC31982.1"/>
    </source>
</evidence>
<evidence type="ECO:0000256" key="3">
    <source>
        <dbReference type="ARBA" id="ARBA00022741"/>
    </source>
</evidence>
<gene>
    <name evidence="18" type="primary">recG</name>
    <name evidence="18" type="ORF">PXC00_12420</name>
</gene>
<keyword evidence="10 15" id="KW-0234">DNA repair</keyword>
<dbReference type="CDD" id="cd17992">
    <property type="entry name" value="DEXHc_RecG"/>
    <property type="match status" value="1"/>
</dbReference>
<dbReference type="EMBL" id="CP135996">
    <property type="protein sequence ID" value="WOC31982.1"/>
    <property type="molecule type" value="Genomic_DNA"/>
</dbReference>
<dbReference type="GO" id="GO:0003677">
    <property type="term" value="F:DNA binding"/>
    <property type="evidence" value="ECO:0007669"/>
    <property type="project" value="UniProtKB-KW"/>
</dbReference>
<evidence type="ECO:0000256" key="2">
    <source>
        <dbReference type="ARBA" id="ARBA00017846"/>
    </source>
</evidence>
<dbReference type="RefSeq" id="WP_275844789.1">
    <property type="nucleotide sequence ID" value="NZ_CP135996.1"/>
</dbReference>
<evidence type="ECO:0000256" key="1">
    <source>
        <dbReference type="ARBA" id="ARBA00007504"/>
    </source>
</evidence>
<dbReference type="InterPro" id="IPR004609">
    <property type="entry name" value="ATP-dep_DNA_helicase_RecG"/>
</dbReference>
<dbReference type="PANTHER" id="PTHR47964">
    <property type="entry name" value="ATP-DEPENDENT DNA HELICASE HOMOLOG RECG, CHLOROPLASTIC"/>
    <property type="match status" value="1"/>
</dbReference>
<dbReference type="PROSITE" id="PS51192">
    <property type="entry name" value="HELICASE_ATP_BIND_1"/>
    <property type="match status" value="1"/>
</dbReference>
<dbReference type="InterPro" id="IPR027417">
    <property type="entry name" value="P-loop_NTPase"/>
</dbReference>
<evidence type="ECO:0000256" key="4">
    <source>
        <dbReference type="ARBA" id="ARBA00022763"/>
    </source>
</evidence>
<dbReference type="InterPro" id="IPR047112">
    <property type="entry name" value="RecG/Mfd"/>
</dbReference>
<keyword evidence="3 15" id="KW-0547">Nucleotide-binding</keyword>
<comment type="catalytic activity">
    <reaction evidence="12 15">
        <text>Couples ATP hydrolysis with the unwinding of duplex DNA by translocating in the 3'-5' direction.</text>
        <dbReference type="EC" id="5.6.2.4"/>
    </reaction>
</comment>
<dbReference type="EC" id="5.6.2.4" evidence="13 15"/>
<evidence type="ECO:0000256" key="12">
    <source>
        <dbReference type="ARBA" id="ARBA00034617"/>
    </source>
</evidence>
<name>A0AA97H276_9FIRM</name>
<evidence type="ECO:0000256" key="15">
    <source>
        <dbReference type="RuleBase" id="RU363016"/>
    </source>
</evidence>
<dbReference type="InterPro" id="IPR011545">
    <property type="entry name" value="DEAD/DEAH_box_helicase_dom"/>
</dbReference>
<dbReference type="NCBIfam" id="TIGR00643">
    <property type="entry name" value="recG"/>
    <property type="match status" value="1"/>
</dbReference>
<dbReference type="NCBIfam" id="NF008168">
    <property type="entry name" value="PRK10917.2-2"/>
    <property type="match status" value="1"/>
</dbReference>
<reference evidence="18" key="2">
    <citation type="submission" date="2024-06" db="EMBL/GenBank/DDBJ databases">
        <title>Caproicibacterium argilliputei sp. nov, a novel caproic acid producing anaerobic bacterium isolated from pit mud.</title>
        <authorList>
            <person name="Xia S."/>
        </authorList>
    </citation>
    <scope>NUCLEOTIDE SEQUENCE</scope>
    <source>
        <strain evidence="18">ZCY20-5</strain>
    </source>
</reference>
<dbReference type="InterPro" id="IPR012340">
    <property type="entry name" value="NA-bd_OB-fold"/>
</dbReference>
<dbReference type="Proteomes" id="UP001300604">
    <property type="component" value="Chromosome"/>
</dbReference>
<evidence type="ECO:0000256" key="5">
    <source>
        <dbReference type="ARBA" id="ARBA00022801"/>
    </source>
</evidence>
<dbReference type="GO" id="GO:0016787">
    <property type="term" value="F:hydrolase activity"/>
    <property type="evidence" value="ECO:0007669"/>
    <property type="project" value="UniProtKB-KW"/>
</dbReference>
<keyword evidence="4 15" id="KW-0227">DNA damage</keyword>
<proteinExistence type="inferred from homology"/>
<evidence type="ECO:0000256" key="14">
    <source>
        <dbReference type="ARBA" id="ARBA00048988"/>
    </source>
</evidence>
<feature type="domain" description="Helicase C-terminal" evidence="17">
    <location>
        <begin position="450"/>
        <end position="607"/>
    </location>
</feature>
<dbReference type="GO" id="GO:0005524">
    <property type="term" value="F:ATP binding"/>
    <property type="evidence" value="ECO:0007669"/>
    <property type="project" value="UniProtKB-KW"/>
</dbReference>
<dbReference type="KEGG" id="carl:PXC00_12420"/>
<keyword evidence="8" id="KW-0238">DNA-binding</keyword>
<keyword evidence="5 15" id="KW-0378">Hydrolase</keyword>
<evidence type="ECO:0000256" key="11">
    <source>
        <dbReference type="ARBA" id="ARBA00023235"/>
    </source>
</evidence>
<evidence type="ECO:0000313" key="19">
    <source>
        <dbReference type="Proteomes" id="UP001300604"/>
    </source>
</evidence>
<keyword evidence="9 15" id="KW-0233">DNA recombination</keyword>
<keyword evidence="11" id="KW-0413">Isomerase</keyword>
<dbReference type="SUPFAM" id="SSF52540">
    <property type="entry name" value="P-loop containing nucleoside triphosphate hydrolases"/>
    <property type="match status" value="2"/>
</dbReference>
<dbReference type="PROSITE" id="PS51194">
    <property type="entry name" value="HELICASE_CTER"/>
    <property type="match status" value="1"/>
</dbReference>
<dbReference type="Gene3D" id="3.40.50.300">
    <property type="entry name" value="P-loop containing nucleotide triphosphate hydrolases"/>
    <property type="match status" value="2"/>
</dbReference>
<comment type="catalytic activity">
    <reaction evidence="14 15">
        <text>ATP + H2O = ADP + phosphate + H(+)</text>
        <dbReference type="Rhea" id="RHEA:13065"/>
        <dbReference type="ChEBI" id="CHEBI:15377"/>
        <dbReference type="ChEBI" id="CHEBI:15378"/>
        <dbReference type="ChEBI" id="CHEBI:30616"/>
        <dbReference type="ChEBI" id="CHEBI:43474"/>
        <dbReference type="ChEBI" id="CHEBI:456216"/>
        <dbReference type="EC" id="5.6.2.4"/>
    </reaction>
</comment>
<feature type="domain" description="Helicase ATP-binding" evidence="16">
    <location>
        <begin position="270"/>
        <end position="431"/>
    </location>
</feature>
<dbReference type="InterPro" id="IPR033454">
    <property type="entry name" value="RecG_wedge"/>
</dbReference>
<evidence type="ECO:0000259" key="16">
    <source>
        <dbReference type="PROSITE" id="PS51192"/>
    </source>
</evidence>
<dbReference type="Pfam" id="PF00270">
    <property type="entry name" value="DEAD"/>
    <property type="match status" value="1"/>
</dbReference>
<comment type="function">
    <text evidence="15">Plays a critical role in recombination and DNA repair. Helps process Holliday junction intermediates to mature products by catalyzing branch migration. Has replication fork regression activity, unwinds stalled or blocked replication forks to make a HJ that can be resolved. Has a DNA unwinding activity characteristic of a DNA helicase with 3'-5' polarity.</text>
</comment>
<evidence type="ECO:0000256" key="13">
    <source>
        <dbReference type="ARBA" id="ARBA00034808"/>
    </source>
</evidence>
<sequence>MASLFAKPITELKGVGKKRAELYQKLGAPTVGALLRLYPRAYEDWSSPCTVLQAPHDTACAVRATVERVSAPVFTRSGVMLIHVQTADAEGTPLELVFFNNSYIQNLLSSGTCYIFYGKVTINQGKQQMASPIFAKEGQCPGLRPIYPQTKGLPSRTIAAAVQEALQLLPDAMQDPIPQEIRQRYSLCELRYALETIHQPENQESMEVARARLAFEELLVLQLGLLTMKSRTREKSAFVVQKSYLEEFWKLLPFTPTGAQRHAAEEAVQDMQSGWPMNRLIQGDVGSGKTAVAAACCHTVIRSGMQAVLMAPTDILAHQHFASLSAMLQPAGISVGLLTGSLKPKEKAAVKADIADGTLQLLVGTHALLTPDVVFQNLGLVITDEQHRFGVNQRTALAEKSKGTHVLVMSATPIPRTLALMIYGDLDISVIDELPPGRQEIQTFCIDSSKRMRALRFVKKHVHAGRQAYIICPAIDAGNDKASVTQYAQNLQRALPDCRIGALHGRMKPKEKDEIMEHFSGGKIDILVSTTVVEVGVDVPNAVDMLIENAEQYGLSQLHQLRGRVGRGSCQSYCILISDAQNEEARARMQVMCETADGFAIAERDLKLRGPGDFFGSRQHGLPELKIADLNDDFSVLQNAQTVAKEMLAADPPLEAPDHRGLRAEVRLLFQNLGET</sequence>
<dbReference type="Pfam" id="PF17191">
    <property type="entry name" value="RecG_wedge"/>
    <property type="match status" value="1"/>
</dbReference>
<dbReference type="Gene3D" id="2.40.50.140">
    <property type="entry name" value="Nucleic acid-binding proteins"/>
    <property type="match status" value="1"/>
</dbReference>
<dbReference type="GO" id="GO:0006310">
    <property type="term" value="P:DNA recombination"/>
    <property type="evidence" value="ECO:0007669"/>
    <property type="project" value="UniProtKB-UniRule"/>
</dbReference>
<evidence type="ECO:0000256" key="10">
    <source>
        <dbReference type="ARBA" id="ARBA00023204"/>
    </source>
</evidence>
<dbReference type="InterPro" id="IPR001650">
    <property type="entry name" value="Helicase_C-like"/>
</dbReference>
<dbReference type="PANTHER" id="PTHR47964:SF1">
    <property type="entry name" value="ATP-DEPENDENT DNA HELICASE HOMOLOG RECG, CHLOROPLASTIC"/>
    <property type="match status" value="1"/>
</dbReference>
<evidence type="ECO:0000256" key="8">
    <source>
        <dbReference type="ARBA" id="ARBA00023125"/>
    </source>
</evidence>
<dbReference type="GO" id="GO:0043138">
    <property type="term" value="F:3'-5' DNA helicase activity"/>
    <property type="evidence" value="ECO:0007669"/>
    <property type="project" value="UniProtKB-EC"/>
</dbReference>
<dbReference type="SMART" id="SM00487">
    <property type="entry name" value="DEXDc"/>
    <property type="match status" value="1"/>
</dbReference>
<keyword evidence="19" id="KW-1185">Reference proteome</keyword>
<keyword evidence="7 15" id="KW-0067">ATP-binding</keyword>
<dbReference type="Pfam" id="PF00271">
    <property type="entry name" value="Helicase_C"/>
    <property type="match status" value="1"/>
</dbReference>
<dbReference type="CDD" id="cd04488">
    <property type="entry name" value="RecG_wedge_OBF"/>
    <property type="match status" value="1"/>
</dbReference>
<keyword evidence="6 15" id="KW-0347">Helicase</keyword>
<organism evidence="18 19">
    <name type="scientific">Caproicibacterium argilliputei</name>
    <dbReference type="NCBI Taxonomy" id="3030016"/>
    <lineage>
        <taxon>Bacteria</taxon>
        <taxon>Bacillati</taxon>
        <taxon>Bacillota</taxon>
        <taxon>Clostridia</taxon>
        <taxon>Eubacteriales</taxon>
        <taxon>Oscillospiraceae</taxon>
        <taxon>Caproicibacterium</taxon>
    </lineage>
</organism>
<dbReference type="AlphaFoldDB" id="A0AA97H276"/>
<dbReference type="InterPro" id="IPR014001">
    <property type="entry name" value="Helicase_ATP-bd"/>
</dbReference>
<evidence type="ECO:0000256" key="6">
    <source>
        <dbReference type="ARBA" id="ARBA00022806"/>
    </source>
</evidence>
<dbReference type="SMART" id="SM00490">
    <property type="entry name" value="HELICc"/>
    <property type="match status" value="1"/>
</dbReference>
<dbReference type="SUPFAM" id="SSF50249">
    <property type="entry name" value="Nucleic acid-binding proteins"/>
    <property type="match status" value="1"/>
</dbReference>
<evidence type="ECO:0000256" key="7">
    <source>
        <dbReference type="ARBA" id="ARBA00022840"/>
    </source>
</evidence>
<dbReference type="InterPro" id="IPR045562">
    <property type="entry name" value="RecG_dom3_C"/>
</dbReference>
<accession>A0AA97H276</accession>
<dbReference type="Pfam" id="PF19833">
    <property type="entry name" value="RecG_dom3_C"/>
    <property type="match status" value="1"/>
</dbReference>
<dbReference type="GO" id="GO:0006281">
    <property type="term" value="P:DNA repair"/>
    <property type="evidence" value="ECO:0007669"/>
    <property type="project" value="UniProtKB-UniRule"/>
</dbReference>
<dbReference type="NCBIfam" id="NF008165">
    <property type="entry name" value="PRK10917.1-3"/>
    <property type="match status" value="1"/>
</dbReference>
<comment type="similarity">
    <text evidence="1 15">Belongs to the helicase family. RecG subfamily.</text>
</comment>
<protein>
    <recommendedName>
        <fullName evidence="2 15">ATP-dependent DNA helicase RecG</fullName>
        <ecNumber evidence="13 15">5.6.2.4</ecNumber>
    </recommendedName>
</protein>